<keyword evidence="10" id="KW-1185">Reference proteome</keyword>
<organism evidence="9 10">
    <name type="scientific">Filobacillus milosensis</name>
    <dbReference type="NCBI Taxonomy" id="94137"/>
    <lineage>
        <taxon>Bacteria</taxon>
        <taxon>Bacillati</taxon>
        <taxon>Bacillota</taxon>
        <taxon>Bacilli</taxon>
        <taxon>Bacillales</taxon>
        <taxon>Bacillaceae</taxon>
        <taxon>Filobacillus</taxon>
    </lineage>
</organism>
<name>A0A4Y8IFG2_9BACI</name>
<protein>
    <submittedName>
        <fullName evidence="9">Uncharacterized protein</fullName>
    </submittedName>
</protein>
<reference evidence="9 10" key="1">
    <citation type="submission" date="2019-03" db="EMBL/GenBank/DDBJ databases">
        <authorList>
            <person name="He R.-H."/>
        </authorList>
    </citation>
    <scope>NUCLEOTIDE SEQUENCE [LARGE SCALE GENOMIC DNA]</scope>
    <source>
        <strain evidence="10">SH 714</strain>
    </source>
</reference>
<evidence type="ECO:0000256" key="7">
    <source>
        <dbReference type="ARBA" id="ARBA00023136"/>
    </source>
</evidence>
<evidence type="ECO:0000256" key="5">
    <source>
        <dbReference type="ARBA" id="ARBA00022692"/>
    </source>
</evidence>
<feature type="transmembrane region" description="Helical" evidence="8">
    <location>
        <begin position="217"/>
        <end position="242"/>
    </location>
</feature>
<dbReference type="RefSeq" id="WP_134340711.1">
    <property type="nucleotide sequence ID" value="NZ_SOPW01000013.1"/>
</dbReference>
<dbReference type="PANTHER" id="PTHR34975:SF2">
    <property type="entry name" value="SPORE GERMINATION PROTEIN A2"/>
    <property type="match status" value="1"/>
</dbReference>
<keyword evidence="3" id="KW-0813">Transport</keyword>
<evidence type="ECO:0000313" key="9">
    <source>
        <dbReference type="EMBL" id="TFB18506.1"/>
    </source>
</evidence>
<comment type="similarity">
    <text evidence="2">Belongs to the amino acid-polyamine-organocation (APC) superfamily. Spore germination protein (SGP) (TC 2.A.3.9) family.</text>
</comment>
<comment type="subcellular location">
    <subcellularLocation>
        <location evidence="1">Membrane</location>
        <topology evidence="1">Multi-pass membrane protein</topology>
    </subcellularLocation>
</comment>
<dbReference type="GO" id="GO:0009847">
    <property type="term" value="P:spore germination"/>
    <property type="evidence" value="ECO:0007669"/>
    <property type="project" value="InterPro"/>
</dbReference>
<evidence type="ECO:0000256" key="1">
    <source>
        <dbReference type="ARBA" id="ARBA00004141"/>
    </source>
</evidence>
<keyword evidence="4" id="KW-0309">Germination</keyword>
<keyword evidence="6 8" id="KW-1133">Transmembrane helix</keyword>
<dbReference type="GO" id="GO:0016020">
    <property type="term" value="C:membrane"/>
    <property type="evidence" value="ECO:0007669"/>
    <property type="project" value="UniProtKB-SubCell"/>
</dbReference>
<evidence type="ECO:0000256" key="8">
    <source>
        <dbReference type="SAM" id="Phobius"/>
    </source>
</evidence>
<gene>
    <name evidence="9" type="ORF">E3U55_11990</name>
</gene>
<proteinExistence type="inferred from homology"/>
<feature type="transmembrane region" description="Helical" evidence="8">
    <location>
        <begin position="145"/>
        <end position="164"/>
    </location>
</feature>
<dbReference type="Pfam" id="PF03845">
    <property type="entry name" value="Spore_permease"/>
    <property type="match status" value="1"/>
</dbReference>
<accession>A0A4Y8IFG2</accession>
<dbReference type="OrthoDB" id="2663238at2"/>
<evidence type="ECO:0000256" key="6">
    <source>
        <dbReference type="ARBA" id="ARBA00022989"/>
    </source>
</evidence>
<evidence type="ECO:0000256" key="2">
    <source>
        <dbReference type="ARBA" id="ARBA00007998"/>
    </source>
</evidence>
<dbReference type="PANTHER" id="PTHR34975">
    <property type="entry name" value="SPORE GERMINATION PROTEIN A2"/>
    <property type="match status" value="1"/>
</dbReference>
<dbReference type="Proteomes" id="UP000297975">
    <property type="component" value="Unassembled WGS sequence"/>
</dbReference>
<keyword evidence="5 8" id="KW-0812">Transmembrane</keyword>
<dbReference type="AlphaFoldDB" id="A0A4Y8IFG2"/>
<evidence type="ECO:0000256" key="3">
    <source>
        <dbReference type="ARBA" id="ARBA00022448"/>
    </source>
</evidence>
<feature type="transmembrane region" description="Helical" evidence="8">
    <location>
        <begin position="338"/>
        <end position="357"/>
    </location>
</feature>
<feature type="transmembrane region" description="Helical" evidence="8">
    <location>
        <begin position="308"/>
        <end position="326"/>
    </location>
</feature>
<sequence>MSNKEITITPRQYTIIQTVFFGGMSFFLYPELVANSTNQAYWIPVLFWLLISLFGAFLYSKMMEPYPRKNIVEISILLMGKKLSFLLLLPLLVFWFNSISLMIRAHAELVNMTMLPMTPIWVLSCLFVIPLLGAMGGITSVVRTLSVYSLICVPLVFGITILGFQDIDYYLGKPWFKSSFDFLTSPDFYGSSYIWIGFIYCGMIGKYAKKVGQLWKSYFWATLCFLPIVITIVLFPILTFGPELTRSITFPYVLKMASVNNYWLIVESLTAIYISSVMIYVIGTISLIYYCIGKAIHNFFPQWGEKKILLIIGGLSYIVALFIPSWDWLRQGVVIESPLRLFVAFLLPMIIVGQYTWKKRRCHK</sequence>
<evidence type="ECO:0000313" key="10">
    <source>
        <dbReference type="Proteomes" id="UP000297975"/>
    </source>
</evidence>
<feature type="transmembrane region" description="Helical" evidence="8">
    <location>
        <begin position="41"/>
        <end position="59"/>
    </location>
</feature>
<feature type="transmembrane region" description="Helical" evidence="8">
    <location>
        <begin position="262"/>
        <end position="292"/>
    </location>
</feature>
<feature type="transmembrane region" description="Helical" evidence="8">
    <location>
        <begin position="188"/>
        <end position="205"/>
    </location>
</feature>
<dbReference type="InterPro" id="IPR004761">
    <property type="entry name" value="Spore_GerAB"/>
</dbReference>
<feature type="transmembrane region" description="Helical" evidence="8">
    <location>
        <begin position="119"/>
        <end position="138"/>
    </location>
</feature>
<keyword evidence="7 8" id="KW-0472">Membrane</keyword>
<feature type="transmembrane region" description="Helical" evidence="8">
    <location>
        <begin position="85"/>
        <end position="107"/>
    </location>
</feature>
<comment type="caution">
    <text evidence="9">The sequence shown here is derived from an EMBL/GenBank/DDBJ whole genome shotgun (WGS) entry which is preliminary data.</text>
</comment>
<evidence type="ECO:0000256" key="4">
    <source>
        <dbReference type="ARBA" id="ARBA00022544"/>
    </source>
</evidence>
<feature type="transmembrane region" description="Helical" evidence="8">
    <location>
        <begin position="12"/>
        <end position="29"/>
    </location>
</feature>
<dbReference type="EMBL" id="SOPW01000013">
    <property type="protein sequence ID" value="TFB18506.1"/>
    <property type="molecule type" value="Genomic_DNA"/>
</dbReference>